<gene>
    <name evidence="3" type="ORF">H9702_06090</name>
</gene>
<evidence type="ECO:0000313" key="4">
    <source>
        <dbReference type="Proteomes" id="UP000823896"/>
    </source>
</evidence>
<name>A0A9D2NTI7_9FIRM</name>
<accession>A0A9D2NTI7</accession>
<proteinExistence type="predicted"/>
<evidence type="ECO:0000313" key="3">
    <source>
        <dbReference type="EMBL" id="HJC36684.1"/>
    </source>
</evidence>
<dbReference type="EMBL" id="DWWM01000041">
    <property type="protein sequence ID" value="HJC36684.1"/>
    <property type="molecule type" value="Genomic_DNA"/>
</dbReference>
<sequence>MNRKTFFTACGTLLFAALCGCMAETNEPVETVSIDPDIETIDIDTETDGFTYYDLDVQEAIQSQIDALKEQDHTMEDPLLIFDPYGTNTTSLYIWFEEDEASALSYTIQCDGYADFSRTLYSNSEDNTSSTHEHQLIGLVPGESNTITLSAKDSDGTLLEQVEFTVEAPQLSSGYPTQIEKNTENDTELSEGLYMTFGLNYSYDGYSFLIDNEGTVRGELPLDGDMIENIMFYDDTMFYSVDLSKAVRVDRLGKVIAVYEFPEYELHHDYVLNSDGEIIALATEYAKDSVEDIIIAIDLESGDVEKIIDFDEVMGDYKALTQPYSADSMWGSQDWDWLHFNSIQLVNEDEMILSSRETSTIMKFDNIYDDITIDYFIGPENVWADTAYSQYLLTKEGNFTNAAGQHNVVYETDDSLEEGQYYLYFYNNNFWSYESRSESISGSDGNSTSFQDDGNSISYYTRYLVDENEGTYQLVDSLSVPYSSIVSSVQWYGDELIVNSGMRTEFYIYDADGELLASYAYNDADESIFLGYRIYKYSFTDFWFA</sequence>
<feature type="domain" description="Arylsulfotransferase N-terminal" evidence="2">
    <location>
        <begin position="81"/>
        <end position="166"/>
    </location>
</feature>
<organism evidence="3 4">
    <name type="scientific">Candidatus Merdibacter merdavium</name>
    <dbReference type="NCBI Taxonomy" id="2838692"/>
    <lineage>
        <taxon>Bacteria</taxon>
        <taxon>Bacillati</taxon>
        <taxon>Bacillota</taxon>
        <taxon>Erysipelotrichia</taxon>
        <taxon>Erysipelotrichales</taxon>
        <taxon>Erysipelotrichaceae</taxon>
        <taxon>Merdibacter</taxon>
    </lineage>
</organism>
<comment type="caution">
    <text evidence="3">The sequence shown here is derived from an EMBL/GenBank/DDBJ whole genome shotgun (WGS) entry which is preliminary data.</text>
</comment>
<dbReference type="InterPro" id="IPR010262">
    <property type="entry name" value="Arylsulfotransferase_bact"/>
</dbReference>
<reference evidence="3" key="2">
    <citation type="submission" date="2021-04" db="EMBL/GenBank/DDBJ databases">
        <authorList>
            <person name="Gilroy R."/>
        </authorList>
    </citation>
    <scope>NUCLEOTIDE SEQUENCE</scope>
    <source>
        <strain evidence="3">CHK187-11901</strain>
    </source>
</reference>
<evidence type="ECO:0000259" key="2">
    <source>
        <dbReference type="Pfam" id="PF17425"/>
    </source>
</evidence>
<dbReference type="Gene3D" id="2.60.40.3100">
    <property type="entry name" value="Arylsulphate sulphotransferase monomer, N-terminal domain"/>
    <property type="match status" value="1"/>
</dbReference>
<dbReference type="InterPro" id="IPR035391">
    <property type="entry name" value="Arylsulfotran_N"/>
</dbReference>
<dbReference type="GO" id="GO:0004062">
    <property type="term" value="F:aryl sulfotransferase activity"/>
    <property type="evidence" value="ECO:0007669"/>
    <property type="project" value="InterPro"/>
</dbReference>
<keyword evidence="1" id="KW-0732">Signal</keyword>
<dbReference type="PROSITE" id="PS51257">
    <property type="entry name" value="PROKAR_LIPOPROTEIN"/>
    <property type="match status" value="1"/>
</dbReference>
<dbReference type="Pfam" id="PF17425">
    <property type="entry name" value="Arylsulfotran_N"/>
    <property type="match status" value="1"/>
</dbReference>
<dbReference type="Proteomes" id="UP000823896">
    <property type="component" value="Unassembled WGS sequence"/>
</dbReference>
<dbReference type="AlphaFoldDB" id="A0A9D2NTI7"/>
<feature type="chain" id="PRO_5039631170" evidence="1">
    <location>
        <begin position="24"/>
        <end position="545"/>
    </location>
</feature>
<feature type="signal peptide" evidence="1">
    <location>
        <begin position="1"/>
        <end position="23"/>
    </location>
</feature>
<dbReference type="InterPro" id="IPR038477">
    <property type="entry name" value="ASST_N_sf"/>
</dbReference>
<reference evidence="3" key="1">
    <citation type="journal article" date="2021" name="PeerJ">
        <title>Extensive microbial diversity within the chicken gut microbiome revealed by metagenomics and culture.</title>
        <authorList>
            <person name="Gilroy R."/>
            <person name="Ravi A."/>
            <person name="Getino M."/>
            <person name="Pursley I."/>
            <person name="Horton D.L."/>
            <person name="Alikhan N.F."/>
            <person name="Baker D."/>
            <person name="Gharbi K."/>
            <person name="Hall N."/>
            <person name="Watson M."/>
            <person name="Adriaenssens E.M."/>
            <person name="Foster-Nyarko E."/>
            <person name="Jarju S."/>
            <person name="Secka A."/>
            <person name="Antonio M."/>
            <person name="Oren A."/>
            <person name="Chaudhuri R.R."/>
            <person name="La Ragione R."/>
            <person name="Hildebrand F."/>
            <person name="Pallen M.J."/>
        </authorList>
    </citation>
    <scope>NUCLEOTIDE SEQUENCE</scope>
    <source>
        <strain evidence="3">CHK187-11901</strain>
    </source>
</reference>
<protein>
    <submittedName>
        <fullName evidence="3">Aryl-sulfate sulfotransferase</fullName>
    </submittedName>
</protein>
<evidence type="ECO:0000256" key="1">
    <source>
        <dbReference type="SAM" id="SignalP"/>
    </source>
</evidence>
<dbReference type="Pfam" id="PF05935">
    <property type="entry name" value="Arylsulfotrans"/>
    <property type="match status" value="1"/>
</dbReference>